<accession>A0ABS8UZJ9</accession>
<name>A0ABS8UZJ9_DATST</name>
<gene>
    <name evidence="1" type="ORF">HAX54_024077</name>
</gene>
<protein>
    <submittedName>
        <fullName evidence="1">Uncharacterized protein</fullName>
    </submittedName>
</protein>
<comment type="caution">
    <text evidence="1">The sequence shown here is derived from an EMBL/GenBank/DDBJ whole genome shotgun (WGS) entry which is preliminary data.</text>
</comment>
<evidence type="ECO:0000313" key="1">
    <source>
        <dbReference type="EMBL" id="MCD9639496.1"/>
    </source>
</evidence>
<dbReference type="EMBL" id="JACEIK010002931">
    <property type="protein sequence ID" value="MCD9639496.1"/>
    <property type="molecule type" value="Genomic_DNA"/>
</dbReference>
<reference evidence="1 2" key="1">
    <citation type="journal article" date="2021" name="BMC Genomics">
        <title>Datura genome reveals duplications of psychoactive alkaloid biosynthetic genes and high mutation rate following tissue culture.</title>
        <authorList>
            <person name="Rajewski A."/>
            <person name="Carter-House D."/>
            <person name="Stajich J."/>
            <person name="Litt A."/>
        </authorList>
    </citation>
    <scope>NUCLEOTIDE SEQUENCE [LARGE SCALE GENOMIC DNA]</scope>
    <source>
        <strain evidence="1">AR-01</strain>
    </source>
</reference>
<organism evidence="1 2">
    <name type="scientific">Datura stramonium</name>
    <name type="common">Jimsonweed</name>
    <name type="synonym">Common thornapple</name>
    <dbReference type="NCBI Taxonomy" id="4076"/>
    <lineage>
        <taxon>Eukaryota</taxon>
        <taxon>Viridiplantae</taxon>
        <taxon>Streptophyta</taxon>
        <taxon>Embryophyta</taxon>
        <taxon>Tracheophyta</taxon>
        <taxon>Spermatophyta</taxon>
        <taxon>Magnoliopsida</taxon>
        <taxon>eudicotyledons</taxon>
        <taxon>Gunneridae</taxon>
        <taxon>Pentapetalae</taxon>
        <taxon>asterids</taxon>
        <taxon>lamiids</taxon>
        <taxon>Solanales</taxon>
        <taxon>Solanaceae</taxon>
        <taxon>Solanoideae</taxon>
        <taxon>Datureae</taxon>
        <taxon>Datura</taxon>
    </lineage>
</organism>
<evidence type="ECO:0000313" key="2">
    <source>
        <dbReference type="Proteomes" id="UP000823775"/>
    </source>
</evidence>
<dbReference type="Proteomes" id="UP000823775">
    <property type="component" value="Unassembled WGS sequence"/>
</dbReference>
<proteinExistence type="predicted"/>
<keyword evidence="2" id="KW-1185">Reference proteome</keyword>
<sequence length="125" mass="13358">MCLTDGREVTKGTIGVLGRGSDWGFGLRVWLSAPCGEGGLDAGSGGGGSQFIQKVSRLVGFSIAVRNLIIDTPSDAVILSTIYVPEFQVVGLLVDEHIDDDQRIQFHVNIIIILAYIPVDPKVCC</sequence>